<sequence length="658" mass="75156">MSSPLVKLPYELLSFVVDNLDLTDTRNLSLTCRRLQFLFHERNIAKWILETKAPQTLEARCARVSNRYPSELRRLVKRREAIAKLSPYLVKIVAVAEQWIYENGVLCHIHDRELRILDLHGSQSTEIVVDIRLMLNKALPESRESVKYTFQPLYYSHGIVSCLYRHTKPSRGSWLVVFNPQDGQILTTLPLESTFKLFVRNNEKYLCYGVYSSASREEGRRWVARAFDLTSTKWLGREIDLPEPIGSDVNSTVCFEIFDGALYGLSSQTSLEAEEIDWMSYYTFFRLPLSDDGLKKIEHAPRRQLWRRCHFEGPIDDRWSFLRLVRDETTSQLKAIESRKEWLARTHSARRTYYTTELSFSQSYTSAASTPDSGQEYDDESAALCKTNEPDFVTAPPRKPQFVHAGDDNSTALMATLTKTPVRLYHSSCQTFLDLVDDPSPSEPHKQRIRLRGGSRRPWTPDEVEQRKRAVVEPRHQPQDTFDQQIADLYKHEDVVCWPPEQDPSRPNDALDQIYAVLNPPNHSGNITGAWDERSLVYAVEGTKGFRAIVFVSWDPKIYLEGTKPFPSDLRIGNPFCVPPEGSDVASSSPPDTAPSGAREGKNKELGTHRHAAQSNICCNVQGSTASREAVQGESPERWARSARAMYQDIAMGFHFAR</sequence>
<keyword evidence="4" id="KW-1185">Reference proteome</keyword>
<dbReference type="Proteomes" id="UP001239445">
    <property type="component" value="Unassembled WGS sequence"/>
</dbReference>
<protein>
    <recommendedName>
        <fullName evidence="2">F-box domain-containing protein</fullName>
    </recommendedName>
</protein>
<evidence type="ECO:0000313" key="3">
    <source>
        <dbReference type="EMBL" id="KAK1749948.1"/>
    </source>
</evidence>
<feature type="compositionally biased region" description="Basic and acidic residues" evidence="1">
    <location>
        <begin position="599"/>
        <end position="608"/>
    </location>
</feature>
<dbReference type="PANTHER" id="PTHR34098">
    <property type="entry name" value="F-BOX ONLY PROTEIN 47"/>
    <property type="match status" value="1"/>
</dbReference>
<proteinExistence type="predicted"/>
<feature type="domain" description="F-box" evidence="2">
    <location>
        <begin position="2"/>
        <end position="48"/>
    </location>
</feature>
<evidence type="ECO:0000256" key="1">
    <source>
        <dbReference type="SAM" id="MobiDB-lite"/>
    </source>
</evidence>
<dbReference type="InterPro" id="IPR036047">
    <property type="entry name" value="F-box-like_dom_sf"/>
</dbReference>
<comment type="caution">
    <text evidence="3">The sequence shown here is derived from an EMBL/GenBank/DDBJ whole genome shotgun (WGS) entry which is preliminary data.</text>
</comment>
<feature type="region of interest" description="Disordered" evidence="1">
    <location>
        <begin position="577"/>
        <end position="609"/>
    </location>
</feature>
<gene>
    <name evidence="3" type="ORF">QBC47DRAFT_407438</name>
</gene>
<dbReference type="PROSITE" id="PS50181">
    <property type="entry name" value="FBOX"/>
    <property type="match status" value="1"/>
</dbReference>
<evidence type="ECO:0000313" key="4">
    <source>
        <dbReference type="Proteomes" id="UP001239445"/>
    </source>
</evidence>
<dbReference type="SUPFAM" id="SSF81383">
    <property type="entry name" value="F-box domain"/>
    <property type="match status" value="1"/>
</dbReference>
<accession>A0AAJ0B1G5</accession>
<evidence type="ECO:0000259" key="2">
    <source>
        <dbReference type="PROSITE" id="PS50181"/>
    </source>
</evidence>
<dbReference type="EMBL" id="MU839850">
    <property type="protein sequence ID" value="KAK1749948.1"/>
    <property type="molecule type" value="Genomic_DNA"/>
</dbReference>
<organism evidence="3 4">
    <name type="scientific">Echria macrotheca</name>
    <dbReference type="NCBI Taxonomy" id="438768"/>
    <lineage>
        <taxon>Eukaryota</taxon>
        <taxon>Fungi</taxon>
        <taxon>Dikarya</taxon>
        <taxon>Ascomycota</taxon>
        <taxon>Pezizomycotina</taxon>
        <taxon>Sordariomycetes</taxon>
        <taxon>Sordariomycetidae</taxon>
        <taxon>Sordariales</taxon>
        <taxon>Schizotheciaceae</taxon>
        <taxon>Echria</taxon>
    </lineage>
</organism>
<dbReference type="InterPro" id="IPR038946">
    <property type="entry name" value="FBXO47"/>
</dbReference>
<name>A0AAJ0B1G5_9PEZI</name>
<reference evidence="3" key="1">
    <citation type="submission" date="2023-06" db="EMBL/GenBank/DDBJ databases">
        <title>Genome-scale phylogeny and comparative genomics of the fungal order Sordariales.</title>
        <authorList>
            <consortium name="Lawrence Berkeley National Laboratory"/>
            <person name="Hensen N."/>
            <person name="Bonometti L."/>
            <person name="Westerberg I."/>
            <person name="Brannstrom I.O."/>
            <person name="Guillou S."/>
            <person name="Cros-Aarteil S."/>
            <person name="Calhoun S."/>
            <person name="Haridas S."/>
            <person name="Kuo A."/>
            <person name="Mondo S."/>
            <person name="Pangilinan J."/>
            <person name="Riley R."/>
            <person name="Labutti K."/>
            <person name="Andreopoulos B."/>
            <person name="Lipzen A."/>
            <person name="Chen C."/>
            <person name="Yanf M."/>
            <person name="Daum C."/>
            <person name="Ng V."/>
            <person name="Clum A."/>
            <person name="Steindorff A."/>
            <person name="Ohm R."/>
            <person name="Martin F."/>
            <person name="Silar P."/>
            <person name="Natvig D."/>
            <person name="Lalanne C."/>
            <person name="Gautier V."/>
            <person name="Ament-Velasquez S.L."/>
            <person name="Kruys A."/>
            <person name="Hutchinson M.I."/>
            <person name="Powell A.J."/>
            <person name="Barry K."/>
            <person name="Miller A.N."/>
            <person name="Grigoriev I.V."/>
            <person name="Debuchy R."/>
            <person name="Gladieux P."/>
            <person name="Thoren M.H."/>
            <person name="Johannesson H."/>
        </authorList>
    </citation>
    <scope>NUCLEOTIDE SEQUENCE</scope>
    <source>
        <strain evidence="3">PSN4</strain>
    </source>
</reference>
<dbReference type="Pfam" id="PF00646">
    <property type="entry name" value="F-box"/>
    <property type="match status" value="1"/>
</dbReference>
<dbReference type="AlphaFoldDB" id="A0AAJ0B1G5"/>
<dbReference type="InterPro" id="IPR001810">
    <property type="entry name" value="F-box_dom"/>
</dbReference>
<dbReference type="PANTHER" id="PTHR34098:SF1">
    <property type="entry name" value="F-BOX ONLY PROTEIN 47"/>
    <property type="match status" value="1"/>
</dbReference>
<feature type="region of interest" description="Disordered" evidence="1">
    <location>
        <begin position="436"/>
        <end position="464"/>
    </location>
</feature>